<feature type="domain" description="Bacterial bifunctional deaminase-reductase C-terminal" evidence="1">
    <location>
        <begin position="4"/>
        <end position="186"/>
    </location>
</feature>
<dbReference type="Gene3D" id="3.40.430.10">
    <property type="entry name" value="Dihydrofolate Reductase, subunit A"/>
    <property type="match status" value="1"/>
</dbReference>
<reference evidence="2" key="1">
    <citation type="journal article" date="2021" name="PeerJ">
        <title>Extensive microbial diversity within the chicken gut microbiome revealed by metagenomics and culture.</title>
        <authorList>
            <person name="Gilroy R."/>
            <person name="Ravi A."/>
            <person name="Getino M."/>
            <person name="Pursley I."/>
            <person name="Horton D.L."/>
            <person name="Alikhan N.F."/>
            <person name="Baker D."/>
            <person name="Gharbi K."/>
            <person name="Hall N."/>
            <person name="Watson M."/>
            <person name="Adriaenssens E.M."/>
            <person name="Foster-Nyarko E."/>
            <person name="Jarju S."/>
            <person name="Secka A."/>
            <person name="Antonio M."/>
            <person name="Oren A."/>
            <person name="Chaudhuri R.R."/>
            <person name="La Ragione R."/>
            <person name="Hildebrand F."/>
            <person name="Pallen M.J."/>
        </authorList>
    </citation>
    <scope>NUCLEOTIDE SEQUENCE</scope>
    <source>
        <strain evidence="2">CHK32-1732</strain>
    </source>
</reference>
<dbReference type="InterPro" id="IPR002734">
    <property type="entry name" value="RibDG_C"/>
</dbReference>
<proteinExistence type="predicted"/>
<dbReference type="InterPro" id="IPR024072">
    <property type="entry name" value="DHFR-like_dom_sf"/>
</dbReference>
<dbReference type="PANTHER" id="PTHR38011">
    <property type="entry name" value="DIHYDROFOLATE REDUCTASE FAMILY PROTEIN (AFU_ORTHOLOGUE AFUA_8G06820)"/>
    <property type="match status" value="1"/>
</dbReference>
<name>A0A9D1RN90_9CORY</name>
<sequence length="194" mass="21432">MRELVYYIAVSLDGFIAGPDGQFDAFPMGDDDELFRWIAGRYPDAIPTDMAGGLEPMGTTQADGPFSTVLMGWNTYRVDGEDSMPSPYRHLEQIVFSRSRSATEENLRTTSEDPVAVVRDLKEQDGGDIWLCGGGDLAGALVGEIDRLVLKRNPLMFGDGIPLFGRHGYAPRSFRQIGVHPVETGVIVEEYVRE</sequence>
<evidence type="ECO:0000313" key="3">
    <source>
        <dbReference type="Proteomes" id="UP000824190"/>
    </source>
</evidence>
<dbReference type="PANTHER" id="PTHR38011:SF11">
    <property type="entry name" value="2,5-DIAMINO-6-RIBOSYLAMINO-4(3H)-PYRIMIDINONE 5'-PHOSPHATE REDUCTASE"/>
    <property type="match status" value="1"/>
</dbReference>
<dbReference type="Proteomes" id="UP000824190">
    <property type="component" value="Unassembled WGS sequence"/>
</dbReference>
<gene>
    <name evidence="2" type="ORF">H9870_00510</name>
</gene>
<dbReference type="GO" id="GO:0009231">
    <property type="term" value="P:riboflavin biosynthetic process"/>
    <property type="evidence" value="ECO:0007669"/>
    <property type="project" value="InterPro"/>
</dbReference>
<dbReference type="GO" id="GO:0008703">
    <property type="term" value="F:5-amino-6-(5-phosphoribosylamino)uracil reductase activity"/>
    <property type="evidence" value="ECO:0007669"/>
    <property type="project" value="InterPro"/>
</dbReference>
<dbReference type="AlphaFoldDB" id="A0A9D1RN90"/>
<protein>
    <submittedName>
        <fullName evidence="2">Dihydrofolate reductase family protein</fullName>
    </submittedName>
</protein>
<comment type="caution">
    <text evidence="2">The sequence shown here is derived from an EMBL/GenBank/DDBJ whole genome shotgun (WGS) entry which is preliminary data.</text>
</comment>
<dbReference type="EMBL" id="DXGC01000006">
    <property type="protein sequence ID" value="HIW90143.1"/>
    <property type="molecule type" value="Genomic_DNA"/>
</dbReference>
<dbReference type="InterPro" id="IPR050765">
    <property type="entry name" value="Riboflavin_Biosynth_HTPR"/>
</dbReference>
<evidence type="ECO:0000259" key="1">
    <source>
        <dbReference type="Pfam" id="PF01872"/>
    </source>
</evidence>
<dbReference type="Pfam" id="PF01872">
    <property type="entry name" value="RibD_C"/>
    <property type="match status" value="1"/>
</dbReference>
<dbReference type="SUPFAM" id="SSF53597">
    <property type="entry name" value="Dihydrofolate reductase-like"/>
    <property type="match status" value="1"/>
</dbReference>
<organism evidence="2 3">
    <name type="scientific">Candidatus Corynebacterium avicola</name>
    <dbReference type="NCBI Taxonomy" id="2838527"/>
    <lineage>
        <taxon>Bacteria</taxon>
        <taxon>Bacillati</taxon>
        <taxon>Actinomycetota</taxon>
        <taxon>Actinomycetes</taxon>
        <taxon>Mycobacteriales</taxon>
        <taxon>Corynebacteriaceae</taxon>
        <taxon>Corynebacterium</taxon>
    </lineage>
</organism>
<evidence type="ECO:0000313" key="2">
    <source>
        <dbReference type="EMBL" id="HIW90143.1"/>
    </source>
</evidence>
<accession>A0A9D1RN90</accession>
<reference evidence="2" key="2">
    <citation type="submission" date="2021-04" db="EMBL/GenBank/DDBJ databases">
        <authorList>
            <person name="Gilroy R."/>
        </authorList>
    </citation>
    <scope>NUCLEOTIDE SEQUENCE</scope>
    <source>
        <strain evidence="2">CHK32-1732</strain>
    </source>
</reference>